<sequence>MPCLKLHLKYNISIVFRLYKDVGEELSLTVKTRTYYTSCGGMLPPPQLNLYSQSNSLNGQTDMPCGPPGVTAWPGDHPAHPAGYATETKEKLLYETAQVNKADGT</sequence>
<name>A0ACB8FT78_9SAUR</name>
<organism evidence="1 2">
    <name type="scientific">Sphaerodactylus townsendi</name>
    <dbReference type="NCBI Taxonomy" id="933632"/>
    <lineage>
        <taxon>Eukaryota</taxon>
        <taxon>Metazoa</taxon>
        <taxon>Chordata</taxon>
        <taxon>Craniata</taxon>
        <taxon>Vertebrata</taxon>
        <taxon>Euteleostomi</taxon>
        <taxon>Lepidosauria</taxon>
        <taxon>Squamata</taxon>
        <taxon>Bifurcata</taxon>
        <taxon>Gekkota</taxon>
        <taxon>Sphaerodactylidae</taxon>
        <taxon>Sphaerodactylus</taxon>
    </lineage>
</organism>
<proteinExistence type="predicted"/>
<protein>
    <submittedName>
        <fullName evidence="1">Uncharacterized protein</fullName>
    </submittedName>
</protein>
<dbReference type="EMBL" id="CM037619">
    <property type="protein sequence ID" value="KAH8008502.1"/>
    <property type="molecule type" value="Genomic_DNA"/>
</dbReference>
<dbReference type="Proteomes" id="UP000827872">
    <property type="component" value="Linkage Group LG06"/>
</dbReference>
<reference evidence="1" key="1">
    <citation type="submission" date="2021-08" db="EMBL/GenBank/DDBJ databases">
        <title>The first chromosome-level gecko genome reveals the dynamic sex chromosomes of Neotropical dwarf geckos (Sphaerodactylidae: Sphaerodactylus).</title>
        <authorList>
            <person name="Pinto B.J."/>
            <person name="Keating S.E."/>
            <person name="Gamble T."/>
        </authorList>
    </citation>
    <scope>NUCLEOTIDE SEQUENCE</scope>
    <source>
        <strain evidence="1">TG3544</strain>
    </source>
</reference>
<gene>
    <name evidence="1" type="ORF">K3G42_029807</name>
</gene>
<evidence type="ECO:0000313" key="1">
    <source>
        <dbReference type="EMBL" id="KAH8008502.1"/>
    </source>
</evidence>
<accession>A0ACB8FT78</accession>
<comment type="caution">
    <text evidence="1">The sequence shown here is derived from an EMBL/GenBank/DDBJ whole genome shotgun (WGS) entry which is preliminary data.</text>
</comment>
<evidence type="ECO:0000313" key="2">
    <source>
        <dbReference type="Proteomes" id="UP000827872"/>
    </source>
</evidence>
<keyword evidence="2" id="KW-1185">Reference proteome</keyword>